<evidence type="ECO:0000313" key="14">
    <source>
        <dbReference type="EMBL" id="KNZ53322.1"/>
    </source>
</evidence>
<reference evidence="14 15" key="1">
    <citation type="submission" date="2015-08" db="EMBL/GenBank/DDBJ databases">
        <title>Next Generation Sequencing and Analysis of the Genome of Puccinia sorghi L Schw, the Causal Agent of Maize Common Rust.</title>
        <authorList>
            <person name="Rochi L."/>
            <person name="Burguener G."/>
            <person name="Darino M."/>
            <person name="Turjanski A."/>
            <person name="Kreff E."/>
            <person name="Dieguez M.J."/>
            <person name="Sacco F."/>
        </authorList>
    </citation>
    <scope>NUCLEOTIDE SEQUENCE [LARGE SCALE GENOMIC DNA]</scope>
    <source>
        <strain evidence="14 15">RO10H11247</strain>
    </source>
</reference>
<dbReference type="VEuPathDB" id="FungiDB:VP01_327g6"/>
<dbReference type="GO" id="GO:0004370">
    <property type="term" value="F:glycerol kinase activity"/>
    <property type="evidence" value="ECO:0007669"/>
    <property type="project" value="UniProtKB-EC"/>
</dbReference>
<dbReference type="Pfam" id="PF00370">
    <property type="entry name" value="FGGY_N"/>
    <property type="match status" value="1"/>
</dbReference>
<dbReference type="STRING" id="27349.A0A0L6UYL0"/>
<dbReference type="InterPro" id="IPR042018">
    <property type="entry name" value="GK1-3_metazoan-type"/>
</dbReference>
<feature type="domain" description="Carbohydrate kinase FGGY C-terminal" evidence="13">
    <location>
        <begin position="277"/>
        <end position="536"/>
    </location>
</feature>
<keyword evidence="5" id="KW-0547">Nucleotide-binding</keyword>
<name>A0A0L6UYL0_9BASI</name>
<keyword evidence="4 10" id="KW-0808">Transferase</keyword>
<keyword evidence="15" id="KW-1185">Reference proteome</keyword>
<evidence type="ECO:0000313" key="15">
    <source>
        <dbReference type="Proteomes" id="UP000037035"/>
    </source>
</evidence>
<dbReference type="PANTHER" id="PTHR10196:SF69">
    <property type="entry name" value="GLYCEROL KINASE"/>
    <property type="match status" value="1"/>
</dbReference>
<dbReference type="GO" id="GO:0005739">
    <property type="term" value="C:mitochondrion"/>
    <property type="evidence" value="ECO:0007669"/>
    <property type="project" value="TreeGrafter"/>
</dbReference>
<dbReference type="InterPro" id="IPR018485">
    <property type="entry name" value="FGGY_C"/>
</dbReference>
<evidence type="ECO:0000256" key="1">
    <source>
        <dbReference type="ARBA" id="ARBA00005190"/>
    </source>
</evidence>
<dbReference type="InterPro" id="IPR018484">
    <property type="entry name" value="FGGY_N"/>
</dbReference>
<evidence type="ECO:0000256" key="2">
    <source>
        <dbReference type="ARBA" id="ARBA00009156"/>
    </source>
</evidence>
<evidence type="ECO:0000256" key="7">
    <source>
        <dbReference type="ARBA" id="ARBA00022798"/>
    </source>
</evidence>
<dbReference type="EC" id="2.7.1.30" evidence="3"/>
<dbReference type="GO" id="GO:0006641">
    <property type="term" value="P:triglyceride metabolic process"/>
    <property type="evidence" value="ECO:0007669"/>
    <property type="project" value="TreeGrafter"/>
</dbReference>
<comment type="pathway">
    <text evidence="1">Polyol metabolism; glycerol degradation via glycerol kinase pathway; sn-glycerol 3-phosphate from glycerol: step 1/1.</text>
</comment>
<feature type="region of interest" description="Disordered" evidence="11">
    <location>
        <begin position="446"/>
        <end position="470"/>
    </location>
</feature>
<feature type="domain" description="Carbohydrate kinase FGGY N-terminal" evidence="12">
    <location>
        <begin position="6"/>
        <end position="266"/>
    </location>
</feature>
<protein>
    <recommendedName>
        <fullName evidence="3">glycerol kinase</fullName>
        <ecNumber evidence="3">2.7.1.30</ecNumber>
    </recommendedName>
    <alternativeName>
        <fullName evidence="9">ATP:glycerol 3-phosphotransferase</fullName>
    </alternativeName>
</protein>
<evidence type="ECO:0000256" key="5">
    <source>
        <dbReference type="ARBA" id="ARBA00022741"/>
    </source>
</evidence>
<evidence type="ECO:0000256" key="6">
    <source>
        <dbReference type="ARBA" id="ARBA00022777"/>
    </source>
</evidence>
<comment type="similarity">
    <text evidence="2 10">Belongs to the FGGY kinase family.</text>
</comment>
<dbReference type="PANTHER" id="PTHR10196">
    <property type="entry name" value="SUGAR KINASE"/>
    <property type="match status" value="1"/>
</dbReference>
<evidence type="ECO:0000256" key="3">
    <source>
        <dbReference type="ARBA" id="ARBA00012099"/>
    </source>
</evidence>
<proteinExistence type="inferred from homology"/>
<dbReference type="PROSITE" id="PS00933">
    <property type="entry name" value="FGGY_KINASES_1"/>
    <property type="match status" value="1"/>
</dbReference>
<dbReference type="InterPro" id="IPR043129">
    <property type="entry name" value="ATPase_NBD"/>
</dbReference>
<comment type="caution">
    <text evidence="14">The sequence shown here is derived from an EMBL/GenBank/DDBJ whole genome shotgun (WGS) entry which is preliminary data.</text>
</comment>
<sequence>MPQFVGAIDCGTTSARFFIFDKFAKVIASGQQEYKQIYPQPGWHEQDPQDWVAAIDSSIAQAVAQFKELGHLMRDLKTMGITNQRETTIVWDKTTGKSLYNAIAWSDSRTTSLVHRFESQTSKFGQGSDQLKPKTGLPLSNYFTAIKLRWLADNVPAVQKAMDNKNLLIGTVDTYLLWHYTGGVNGGSYFTDVTNASRTMFMDVETLDWCPELVEFFGFDPSQLIPLLPKIVSNSEDFGSVSPAHPHIPGLLVSGLIGDQQSSLVGNQCFTAGESKNTYGTGCFMLYNAGHEPVFSTHGLITTPGYRLGPNGPTSYALEGAVAVAGSSIQWLKNNLGLVSSASEVGDLAATVEDTGGVYFVTGFSGLFAPYWDNSATGLLIGLTGFTTKAHIARATLEATCFQTKAILDAMALDQGISSSRHASPPNSAPSTASYFSHNHSASLSSTSSTFSTNGLPRTPMGKPAVPRRPVLQSRESLSAYDPSLSGPLKMLKVDGGMSASDTLLQLQADLLGVVVERSEMKETTALGAALLAGHAIGLFGWDLTRPETLFATHSAGKSVFKPLISKSQRDHKYRGWNRAVTRSKGWLDNDDEEEDIQTFPDFVEIIDHDTTLIADGLNQVYFGEEGQPVFHRENQNAIVLDTLTKKPWVA</sequence>
<organism evidence="14 15">
    <name type="scientific">Puccinia sorghi</name>
    <dbReference type="NCBI Taxonomy" id="27349"/>
    <lineage>
        <taxon>Eukaryota</taxon>
        <taxon>Fungi</taxon>
        <taxon>Dikarya</taxon>
        <taxon>Basidiomycota</taxon>
        <taxon>Pucciniomycotina</taxon>
        <taxon>Pucciniomycetes</taxon>
        <taxon>Pucciniales</taxon>
        <taxon>Pucciniaceae</taxon>
        <taxon>Puccinia</taxon>
    </lineage>
</organism>
<keyword evidence="8" id="KW-0067">ATP-binding</keyword>
<dbReference type="OrthoDB" id="5422795at2759"/>
<dbReference type="GO" id="GO:0046167">
    <property type="term" value="P:glycerol-3-phosphate biosynthetic process"/>
    <property type="evidence" value="ECO:0007669"/>
    <property type="project" value="TreeGrafter"/>
</dbReference>
<dbReference type="Proteomes" id="UP000037035">
    <property type="component" value="Unassembled WGS sequence"/>
</dbReference>
<dbReference type="GO" id="GO:0019563">
    <property type="term" value="P:glycerol catabolic process"/>
    <property type="evidence" value="ECO:0007669"/>
    <property type="project" value="UniProtKB-UniPathway"/>
</dbReference>
<evidence type="ECO:0000256" key="9">
    <source>
        <dbReference type="ARBA" id="ARBA00043149"/>
    </source>
</evidence>
<accession>A0A0L6UYL0</accession>
<evidence type="ECO:0000259" key="12">
    <source>
        <dbReference type="Pfam" id="PF00370"/>
    </source>
</evidence>
<dbReference type="SUPFAM" id="SSF53067">
    <property type="entry name" value="Actin-like ATPase domain"/>
    <property type="match status" value="3"/>
</dbReference>
<dbReference type="UniPathway" id="UPA00618">
    <property type="reaction ID" value="UER00672"/>
</dbReference>
<evidence type="ECO:0000256" key="4">
    <source>
        <dbReference type="ARBA" id="ARBA00022679"/>
    </source>
</evidence>
<dbReference type="CDD" id="cd07792">
    <property type="entry name" value="ASKHA_NBD_FGGY_GK1-3-like"/>
    <property type="match status" value="1"/>
</dbReference>
<evidence type="ECO:0000259" key="13">
    <source>
        <dbReference type="Pfam" id="PF02782"/>
    </source>
</evidence>
<evidence type="ECO:0000256" key="8">
    <source>
        <dbReference type="ARBA" id="ARBA00022840"/>
    </source>
</evidence>
<keyword evidence="7" id="KW-0319">Glycerol metabolism</keyword>
<evidence type="ECO:0000256" key="10">
    <source>
        <dbReference type="RuleBase" id="RU003733"/>
    </source>
</evidence>
<dbReference type="FunFam" id="3.30.420.40:FF:000086">
    <property type="entry name" value="Glycerol kinase"/>
    <property type="match status" value="1"/>
</dbReference>
<dbReference type="Gene3D" id="3.30.420.40">
    <property type="match status" value="2"/>
</dbReference>
<dbReference type="InterPro" id="IPR018483">
    <property type="entry name" value="Carb_kinase_FGGY_CS"/>
</dbReference>
<dbReference type="GO" id="GO:0005524">
    <property type="term" value="F:ATP binding"/>
    <property type="evidence" value="ECO:0007669"/>
    <property type="project" value="UniProtKB-KW"/>
</dbReference>
<dbReference type="EMBL" id="LAVV01008257">
    <property type="protein sequence ID" value="KNZ53322.1"/>
    <property type="molecule type" value="Genomic_DNA"/>
</dbReference>
<evidence type="ECO:0000256" key="11">
    <source>
        <dbReference type="SAM" id="MobiDB-lite"/>
    </source>
</evidence>
<gene>
    <name evidence="14" type="ORF">VP01_327g6</name>
</gene>
<dbReference type="PROSITE" id="PS00445">
    <property type="entry name" value="FGGY_KINASES_2"/>
    <property type="match status" value="1"/>
</dbReference>
<dbReference type="Pfam" id="PF02782">
    <property type="entry name" value="FGGY_C"/>
    <property type="match status" value="1"/>
</dbReference>
<dbReference type="AlphaFoldDB" id="A0A0L6UYL0"/>
<keyword evidence="6 10" id="KW-0418">Kinase</keyword>